<evidence type="ECO:0000313" key="3">
    <source>
        <dbReference type="Proteomes" id="UP001152484"/>
    </source>
</evidence>
<protein>
    <submittedName>
        <fullName evidence="2">Uncharacterized protein</fullName>
    </submittedName>
</protein>
<reference evidence="2" key="1">
    <citation type="submission" date="2022-07" db="EMBL/GenBank/DDBJ databases">
        <authorList>
            <person name="Macas J."/>
            <person name="Novak P."/>
            <person name="Neumann P."/>
        </authorList>
    </citation>
    <scope>NUCLEOTIDE SEQUENCE</scope>
</reference>
<sequence>MMSSYSNTSMLSSNGSTIVSNKFQIRGVGVTVGQIFSGRGRIFSAGGRRGHIWSDVRWWFMARCAMSVTPRSDKTYGGGSQMCSVGCQRSTTMFGCLKFCQASRGTKMGRSELVKDDHNGFTMRRGGTPILLEHKALVKGSGEEYRRAKMEGRKIRGRGRGRKKRRRRNNATPPIITAHTDDDSHAAAAAAIHSSSSLAFTDDYHLPRAHPPKNN</sequence>
<evidence type="ECO:0000313" key="2">
    <source>
        <dbReference type="EMBL" id="CAH9092844.1"/>
    </source>
</evidence>
<feature type="region of interest" description="Disordered" evidence="1">
    <location>
        <begin position="151"/>
        <end position="189"/>
    </location>
</feature>
<feature type="compositionally biased region" description="Basic residues" evidence="1">
    <location>
        <begin position="155"/>
        <end position="169"/>
    </location>
</feature>
<dbReference type="AlphaFoldDB" id="A0A9P1EAP0"/>
<organism evidence="2 3">
    <name type="scientific">Cuscuta europaea</name>
    <name type="common">European dodder</name>
    <dbReference type="NCBI Taxonomy" id="41803"/>
    <lineage>
        <taxon>Eukaryota</taxon>
        <taxon>Viridiplantae</taxon>
        <taxon>Streptophyta</taxon>
        <taxon>Embryophyta</taxon>
        <taxon>Tracheophyta</taxon>
        <taxon>Spermatophyta</taxon>
        <taxon>Magnoliopsida</taxon>
        <taxon>eudicotyledons</taxon>
        <taxon>Gunneridae</taxon>
        <taxon>Pentapetalae</taxon>
        <taxon>asterids</taxon>
        <taxon>lamiids</taxon>
        <taxon>Solanales</taxon>
        <taxon>Convolvulaceae</taxon>
        <taxon>Cuscuteae</taxon>
        <taxon>Cuscuta</taxon>
        <taxon>Cuscuta subgen. Cuscuta</taxon>
    </lineage>
</organism>
<dbReference type="EMBL" id="CAMAPE010000029">
    <property type="protein sequence ID" value="CAH9092844.1"/>
    <property type="molecule type" value="Genomic_DNA"/>
</dbReference>
<accession>A0A9P1EAP0</accession>
<keyword evidence="3" id="KW-1185">Reference proteome</keyword>
<dbReference type="Proteomes" id="UP001152484">
    <property type="component" value="Unassembled WGS sequence"/>
</dbReference>
<dbReference type="OrthoDB" id="1327027at2759"/>
<proteinExistence type="predicted"/>
<evidence type="ECO:0000256" key="1">
    <source>
        <dbReference type="SAM" id="MobiDB-lite"/>
    </source>
</evidence>
<comment type="caution">
    <text evidence="2">The sequence shown here is derived from an EMBL/GenBank/DDBJ whole genome shotgun (WGS) entry which is preliminary data.</text>
</comment>
<gene>
    <name evidence="2" type="ORF">CEURO_LOCUS12122</name>
</gene>
<name>A0A9P1EAP0_CUSEU</name>